<keyword evidence="2" id="KW-0472">Membrane</keyword>
<keyword evidence="1" id="KW-0813">Transport</keyword>
<feature type="domain" description="ABC transporter" evidence="5">
    <location>
        <begin position="2"/>
        <end position="235"/>
    </location>
</feature>
<dbReference type="InterPro" id="IPR003593">
    <property type="entry name" value="AAA+_ATPase"/>
</dbReference>
<comment type="caution">
    <text evidence="6">The sequence shown here is derived from an EMBL/GenBank/DDBJ whole genome shotgun (WGS) entry which is preliminary data.</text>
</comment>
<dbReference type="GO" id="GO:0005524">
    <property type="term" value="F:ATP binding"/>
    <property type="evidence" value="ECO:0007669"/>
    <property type="project" value="UniProtKB-KW"/>
</dbReference>
<evidence type="ECO:0000256" key="2">
    <source>
        <dbReference type="ARBA" id="ARBA00022475"/>
    </source>
</evidence>
<dbReference type="GO" id="GO:0005886">
    <property type="term" value="C:plasma membrane"/>
    <property type="evidence" value="ECO:0007669"/>
    <property type="project" value="TreeGrafter"/>
</dbReference>
<evidence type="ECO:0000256" key="3">
    <source>
        <dbReference type="ARBA" id="ARBA00022741"/>
    </source>
</evidence>
<dbReference type="EMBL" id="JACCEM010000002">
    <property type="protein sequence ID" value="NYT48709.1"/>
    <property type="molecule type" value="Genomic_DNA"/>
</dbReference>
<keyword evidence="2" id="KW-1003">Cell membrane</keyword>
<dbReference type="InterPro" id="IPR027417">
    <property type="entry name" value="P-loop_NTPase"/>
</dbReference>
<evidence type="ECO:0000259" key="5">
    <source>
        <dbReference type="PROSITE" id="PS50893"/>
    </source>
</evidence>
<name>A0A853FX81_9BURK</name>
<dbReference type="Proteomes" id="UP000559809">
    <property type="component" value="Unassembled WGS sequence"/>
</dbReference>
<dbReference type="InterPro" id="IPR032823">
    <property type="entry name" value="BCA_ABC_TP_C"/>
</dbReference>
<dbReference type="Gene3D" id="3.40.50.300">
    <property type="entry name" value="P-loop containing nucleotide triphosphate hydrolases"/>
    <property type="match status" value="1"/>
</dbReference>
<dbReference type="AlphaFoldDB" id="A0A853FX81"/>
<gene>
    <name evidence="6" type="ORF">H0A72_05245</name>
</gene>
<dbReference type="Pfam" id="PF00005">
    <property type="entry name" value="ABC_tran"/>
    <property type="match status" value="1"/>
</dbReference>
<organism evidence="6 7">
    <name type="scientific">Parapusillimonas granuli</name>
    <dbReference type="NCBI Taxonomy" id="380911"/>
    <lineage>
        <taxon>Bacteria</taxon>
        <taxon>Pseudomonadati</taxon>
        <taxon>Pseudomonadota</taxon>
        <taxon>Betaproteobacteria</taxon>
        <taxon>Burkholderiales</taxon>
        <taxon>Alcaligenaceae</taxon>
        <taxon>Parapusillimonas</taxon>
    </lineage>
</organism>
<evidence type="ECO:0000313" key="6">
    <source>
        <dbReference type="EMBL" id="NYT48709.1"/>
    </source>
</evidence>
<dbReference type="RefSeq" id="WP_180153986.1">
    <property type="nucleotide sequence ID" value="NZ_JACCEM010000002.1"/>
</dbReference>
<evidence type="ECO:0000256" key="1">
    <source>
        <dbReference type="ARBA" id="ARBA00022448"/>
    </source>
</evidence>
<reference evidence="6 7" key="1">
    <citation type="submission" date="2020-07" db="EMBL/GenBank/DDBJ databases">
        <title>Taxonomic revisions and descriptions of new bacterial species based on genomic comparisons in the high-G+C-content subgroup of the family Alcaligenaceae.</title>
        <authorList>
            <person name="Szabo A."/>
            <person name="Felfoldi T."/>
        </authorList>
    </citation>
    <scope>NUCLEOTIDE SEQUENCE [LARGE SCALE GENOMIC DNA]</scope>
    <source>
        <strain evidence="6 7">LMG 24012</strain>
    </source>
</reference>
<proteinExistence type="predicted"/>
<sequence length="235" mass="25850">MLKIEKLKKQFGGLVALNGIDLHVPPNHILGVIGMNGSGKTTMLNCVNGLYTPTEGRILLQGRDITGLPVEQVARAGVGRTFQVPRVFPHMTLLDNLDVSQLQKGRSAEERYQHSVEWLERVELYRLRHNMAEELSGGQQKLLELARIMVSRPKVVLLDEPFAGVNPGLAQLLIAIIKTLPTEHDCSVVLVSHDLTSIYQLSHHIIVMNEGAILCQGSADTVRNDPAVIEAYLGA</sequence>
<protein>
    <submittedName>
        <fullName evidence="6">ABC transporter ATP-binding protein</fullName>
    </submittedName>
</protein>
<dbReference type="InterPro" id="IPR017871">
    <property type="entry name" value="ABC_transporter-like_CS"/>
</dbReference>
<dbReference type="PANTHER" id="PTHR45772">
    <property type="entry name" value="CONSERVED COMPONENT OF ABC TRANSPORTER FOR NATURAL AMINO ACIDS-RELATED"/>
    <property type="match status" value="1"/>
</dbReference>
<accession>A0A853FX81</accession>
<keyword evidence="3" id="KW-0547">Nucleotide-binding</keyword>
<dbReference type="PROSITE" id="PS00211">
    <property type="entry name" value="ABC_TRANSPORTER_1"/>
    <property type="match status" value="1"/>
</dbReference>
<dbReference type="InterPro" id="IPR003439">
    <property type="entry name" value="ABC_transporter-like_ATP-bd"/>
</dbReference>
<dbReference type="Pfam" id="PF12399">
    <property type="entry name" value="BCA_ABC_TP_C"/>
    <property type="match status" value="1"/>
</dbReference>
<keyword evidence="4 6" id="KW-0067">ATP-binding</keyword>
<dbReference type="InterPro" id="IPR051120">
    <property type="entry name" value="ABC_AA/LPS_Transport"/>
</dbReference>
<keyword evidence="7" id="KW-1185">Reference proteome</keyword>
<dbReference type="GO" id="GO:0016887">
    <property type="term" value="F:ATP hydrolysis activity"/>
    <property type="evidence" value="ECO:0007669"/>
    <property type="project" value="InterPro"/>
</dbReference>
<evidence type="ECO:0000256" key="4">
    <source>
        <dbReference type="ARBA" id="ARBA00022840"/>
    </source>
</evidence>
<dbReference type="PROSITE" id="PS50893">
    <property type="entry name" value="ABC_TRANSPORTER_2"/>
    <property type="match status" value="1"/>
</dbReference>
<dbReference type="CDD" id="cd03219">
    <property type="entry name" value="ABC_Mj1267_LivG_branched"/>
    <property type="match status" value="1"/>
</dbReference>
<dbReference type="SUPFAM" id="SSF52540">
    <property type="entry name" value="P-loop containing nucleoside triphosphate hydrolases"/>
    <property type="match status" value="1"/>
</dbReference>
<evidence type="ECO:0000313" key="7">
    <source>
        <dbReference type="Proteomes" id="UP000559809"/>
    </source>
</evidence>
<dbReference type="SMART" id="SM00382">
    <property type="entry name" value="AAA"/>
    <property type="match status" value="1"/>
</dbReference>